<feature type="region of interest" description="Disordered" evidence="4">
    <location>
        <begin position="108"/>
        <end position="130"/>
    </location>
</feature>
<dbReference type="InterPro" id="IPR011011">
    <property type="entry name" value="Znf_FYVE_PHD"/>
</dbReference>
<name>A0ABD1DE19_CULPP</name>
<dbReference type="EMBL" id="JBEHCU010006146">
    <property type="protein sequence ID" value="KAL1397787.1"/>
    <property type="molecule type" value="Genomic_DNA"/>
</dbReference>
<evidence type="ECO:0000256" key="4">
    <source>
        <dbReference type="SAM" id="MobiDB-lite"/>
    </source>
</evidence>
<dbReference type="Proteomes" id="UP001562425">
    <property type="component" value="Unassembled WGS sequence"/>
</dbReference>
<comment type="caution">
    <text evidence="5">The sequence shown here is derived from an EMBL/GenBank/DDBJ whole genome shotgun (WGS) entry which is preliminary data.</text>
</comment>
<dbReference type="GO" id="GO:0008270">
    <property type="term" value="F:zinc ion binding"/>
    <property type="evidence" value="ECO:0007669"/>
    <property type="project" value="UniProtKB-KW"/>
</dbReference>
<dbReference type="SUPFAM" id="SSF57903">
    <property type="entry name" value="FYVE/PHD zinc finger"/>
    <property type="match status" value="1"/>
</dbReference>
<organism evidence="5 6">
    <name type="scientific">Culex pipiens pipiens</name>
    <name type="common">Northern house mosquito</name>
    <dbReference type="NCBI Taxonomy" id="38569"/>
    <lineage>
        <taxon>Eukaryota</taxon>
        <taxon>Metazoa</taxon>
        <taxon>Ecdysozoa</taxon>
        <taxon>Arthropoda</taxon>
        <taxon>Hexapoda</taxon>
        <taxon>Insecta</taxon>
        <taxon>Pterygota</taxon>
        <taxon>Neoptera</taxon>
        <taxon>Endopterygota</taxon>
        <taxon>Diptera</taxon>
        <taxon>Nematocera</taxon>
        <taxon>Culicoidea</taxon>
        <taxon>Culicidae</taxon>
        <taxon>Culicinae</taxon>
        <taxon>Culicini</taxon>
        <taxon>Culex</taxon>
        <taxon>Culex</taxon>
    </lineage>
</organism>
<sequence length="214" mass="23641">MGCKQCNKKVCDSDRIVCRGFCGSAFHMICVKVDVPALDVMGMHPNNFFWMCDECSKLFLSSHFRNLVKDSDAGPKAFVESMKSVQSDIAKLASTVAALNEKVEAQSTSSSDWPTLGQKRQRDSSADPPEDICTMVKECLSVDADDPVVVKMLVKKGADITKLSSVTFKVGVGRDYRESSLDADNWPEGLAFREFIDFSNRPSVTAGFSKRRTE</sequence>
<protein>
    <recommendedName>
        <fullName evidence="7">PHD-type domain-containing protein</fullName>
    </recommendedName>
</protein>
<gene>
    <name evidence="5" type="ORF">pipiens_009478</name>
</gene>
<evidence type="ECO:0000256" key="1">
    <source>
        <dbReference type="ARBA" id="ARBA00022723"/>
    </source>
</evidence>
<proteinExistence type="predicted"/>
<dbReference type="PROSITE" id="PS01359">
    <property type="entry name" value="ZF_PHD_1"/>
    <property type="match status" value="1"/>
</dbReference>
<keyword evidence="1" id="KW-0479">Metal-binding</keyword>
<keyword evidence="2" id="KW-0863">Zinc-finger</keyword>
<evidence type="ECO:0008006" key="7">
    <source>
        <dbReference type="Google" id="ProtNLM"/>
    </source>
</evidence>
<evidence type="ECO:0000313" key="5">
    <source>
        <dbReference type="EMBL" id="KAL1397787.1"/>
    </source>
</evidence>
<keyword evidence="6" id="KW-1185">Reference proteome</keyword>
<evidence type="ECO:0000256" key="3">
    <source>
        <dbReference type="ARBA" id="ARBA00022833"/>
    </source>
</evidence>
<dbReference type="Gene3D" id="3.30.40.10">
    <property type="entry name" value="Zinc/RING finger domain, C3HC4 (zinc finger)"/>
    <property type="match status" value="1"/>
</dbReference>
<dbReference type="InterPro" id="IPR013083">
    <property type="entry name" value="Znf_RING/FYVE/PHD"/>
</dbReference>
<dbReference type="InterPro" id="IPR019786">
    <property type="entry name" value="Zinc_finger_PHD-type_CS"/>
</dbReference>
<accession>A0ABD1DE19</accession>
<evidence type="ECO:0000256" key="2">
    <source>
        <dbReference type="ARBA" id="ARBA00022771"/>
    </source>
</evidence>
<dbReference type="AlphaFoldDB" id="A0ABD1DE19"/>
<reference evidence="5 6" key="1">
    <citation type="submission" date="2024-05" db="EMBL/GenBank/DDBJ databases">
        <title>Culex pipiens pipiens assembly and annotation.</title>
        <authorList>
            <person name="Alout H."/>
            <person name="Durand T."/>
        </authorList>
    </citation>
    <scope>NUCLEOTIDE SEQUENCE [LARGE SCALE GENOMIC DNA]</scope>
    <source>
        <strain evidence="5">HA-2024</strain>
        <tissue evidence="5">Whole body</tissue>
    </source>
</reference>
<evidence type="ECO:0000313" key="6">
    <source>
        <dbReference type="Proteomes" id="UP001562425"/>
    </source>
</evidence>
<keyword evidence="3" id="KW-0862">Zinc</keyword>